<dbReference type="PANTHER" id="PTHR33376:SF4">
    <property type="entry name" value="SIALIC ACID-BINDING PERIPLASMIC PROTEIN SIAP"/>
    <property type="match status" value="1"/>
</dbReference>
<dbReference type="PANTHER" id="PTHR33376">
    <property type="match status" value="1"/>
</dbReference>
<dbReference type="InterPro" id="IPR006311">
    <property type="entry name" value="TAT_signal"/>
</dbReference>
<dbReference type="NCBIfam" id="NF037995">
    <property type="entry name" value="TRAP_S1"/>
    <property type="match status" value="1"/>
</dbReference>
<dbReference type="CDD" id="cd13603">
    <property type="entry name" value="PBP2_TRAP_Siap_TeaA_like"/>
    <property type="match status" value="1"/>
</dbReference>
<evidence type="ECO:0000313" key="2">
    <source>
        <dbReference type="EMBL" id="AWI75235.1"/>
    </source>
</evidence>
<sequence>MNTKIQNNAPQQMERRRFFQMSGRFGFTAAVAGVSAGAMFSNDAMAQVANEERERESKSKFQVIMATEYILGASRSYPMMQLDFKENIQNFTAGKVYVKLSPGGQLGVGGALVSKVQNGTVPIAMHSISNFAPFAPAVDLINIPYWCGNNQQFVNLVMSAEWRNRVHPAVEARGFKPLMYVCIDPRTVAIRKGLRDRPVSVPDDIAGIKFRVPSSKVLQTFYRLAGANPTPVAWGETSSAMKQGVADALDPSLQALLTFGFADTLHSISTIRSVPDAQIYSCNLQWFNGLPKDIQAGITEAADVTFRQNLARVPASRAYAMDQLRQAGVKIHVPSADDIKQWVARCGHQLPAWDAMKAEFAGSLADFDKLLEAANTQGRYHVQDVS</sequence>
<protein>
    <submittedName>
        <fullName evidence="2">C4-dicarboxylate ABC transporter</fullName>
    </submittedName>
</protein>
<dbReference type="InterPro" id="IPR038404">
    <property type="entry name" value="TRAP_DctP_sf"/>
</dbReference>
<dbReference type="Gene3D" id="3.40.190.170">
    <property type="entry name" value="Bacterial extracellular solute-binding protein, family 7"/>
    <property type="match status" value="1"/>
</dbReference>
<accession>A0A2U8GRW6</accession>
<dbReference type="EMBL" id="CP022187">
    <property type="protein sequence ID" value="AWI75235.1"/>
    <property type="molecule type" value="Genomic_DNA"/>
</dbReference>
<dbReference type="RefSeq" id="WP_108948943.1">
    <property type="nucleotide sequence ID" value="NZ_CP022187.1"/>
</dbReference>
<dbReference type="InterPro" id="IPR018389">
    <property type="entry name" value="DctP_fam"/>
</dbReference>
<keyword evidence="3" id="KW-1185">Reference proteome</keyword>
<keyword evidence="1" id="KW-0732">Signal</keyword>
<name>A0A2U8GRW6_9RHOO</name>
<dbReference type="Pfam" id="PF03480">
    <property type="entry name" value="DctP"/>
    <property type="match status" value="1"/>
</dbReference>
<proteinExistence type="predicted"/>
<evidence type="ECO:0000313" key="3">
    <source>
        <dbReference type="Proteomes" id="UP000244930"/>
    </source>
</evidence>
<dbReference type="PROSITE" id="PS51318">
    <property type="entry name" value="TAT"/>
    <property type="match status" value="1"/>
</dbReference>
<dbReference type="KEGG" id="acom:CEW83_08410"/>
<gene>
    <name evidence="2" type="ORF">CEW83_08410</name>
</gene>
<dbReference type="AlphaFoldDB" id="A0A2U8GRW6"/>
<organism evidence="2 3">
    <name type="scientific">Parazoarcus communis</name>
    <dbReference type="NCBI Taxonomy" id="41977"/>
    <lineage>
        <taxon>Bacteria</taxon>
        <taxon>Pseudomonadati</taxon>
        <taxon>Pseudomonadota</taxon>
        <taxon>Betaproteobacteria</taxon>
        <taxon>Rhodocyclales</taxon>
        <taxon>Zoogloeaceae</taxon>
        <taxon>Parazoarcus</taxon>
    </lineage>
</organism>
<reference evidence="2 3" key="1">
    <citation type="submission" date="2017-06" db="EMBL/GenBank/DDBJ databases">
        <title>Azoarcus.</title>
        <authorList>
            <person name="Woo J.-H."/>
            <person name="Kim H.-S."/>
        </authorList>
    </citation>
    <scope>NUCLEOTIDE SEQUENCE [LARGE SCALE GENOMIC DNA]</scope>
    <source>
        <strain evidence="2 3">TSPY31</strain>
    </source>
</reference>
<dbReference type="GO" id="GO:0055085">
    <property type="term" value="P:transmembrane transport"/>
    <property type="evidence" value="ECO:0007669"/>
    <property type="project" value="InterPro"/>
</dbReference>
<dbReference type="Proteomes" id="UP000244930">
    <property type="component" value="Chromosome"/>
</dbReference>
<evidence type="ECO:0000256" key="1">
    <source>
        <dbReference type="ARBA" id="ARBA00022729"/>
    </source>
</evidence>